<dbReference type="EMBL" id="JABSTU010000001">
    <property type="protein sequence ID" value="KAH8039360.1"/>
    <property type="molecule type" value="Genomic_DNA"/>
</dbReference>
<proteinExistence type="predicted"/>
<evidence type="ECO:0000313" key="2">
    <source>
        <dbReference type="EMBL" id="KAH8039360.1"/>
    </source>
</evidence>
<sequence length="134" mass="15064">MMREVFAVVFVFSLCSTNVIQAKLGAPGGPMKLKLLHLPDSFKIISSWESALAIAVSDPTFDCMMANRTTIDYEAQTATFVWTLRETDRSPRQEVTFLVRPGLVPHTIETSVGDGKCKFFMQHPKPIVHSYDRL</sequence>
<name>A0A9J6EZD8_RHIMP</name>
<protein>
    <submittedName>
        <fullName evidence="2">Uncharacterized protein</fullName>
    </submittedName>
</protein>
<feature type="chain" id="PRO_5039908928" evidence="1">
    <location>
        <begin position="23"/>
        <end position="134"/>
    </location>
</feature>
<dbReference type="VEuPathDB" id="VectorBase:LOC119167930"/>
<dbReference type="OMA" id="FSDACGE"/>
<keyword evidence="3" id="KW-1185">Reference proteome</keyword>
<evidence type="ECO:0000256" key="1">
    <source>
        <dbReference type="SAM" id="SignalP"/>
    </source>
</evidence>
<reference evidence="2" key="2">
    <citation type="submission" date="2021-09" db="EMBL/GenBank/DDBJ databases">
        <authorList>
            <person name="Jia N."/>
            <person name="Wang J."/>
            <person name="Shi W."/>
            <person name="Du L."/>
            <person name="Sun Y."/>
            <person name="Zhan W."/>
            <person name="Jiang J."/>
            <person name="Wang Q."/>
            <person name="Zhang B."/>
            <person name="Ji P."/>
            <person name="Sakyi L.B."/>
            <person name="Cui X."/>
            <person name="Yuan T."/>
            <person name="Jiang B."/>
            <person name="Yang W."/>
            <person name="Lam T.T.-Y."/>
            <person name="Chang Q."/>
            <person name="Ding S."/>
            <person name="Wang X."/>
            <person name="Zhu J."/>
            <person name="Ruan X."/>
            <person name="Zhao L."/>
            <person name="Wei J."/>
            <person name="Que T."/>
            <person name="Du C."/>
            <person name="Cheng J."/>
            <person name="Dai P."/>
            <person name="Han X."/>
            <person name="Huang E."/>
            <person name="Gao Y."/>
            <person name="Liu J."/>
            <person name="Shao H."/>
            <person name="Ye R."/>
            <person name="Li L."/>
            <person name="Wei W."/>
            <person name="Wang X."/>
            <person name="Wang C."/>
            <person name="Huo Q."/>
            <person name="Li W."/>
            <person name="Guo W."/>
            <person name="Chen H."/>
            <person name="Chen S."/>
            <person name="Zhou L."/>
            <person name="Zhou L."/>
            <person name="Ni X."/>
            <person name="Tian J."/>
            <person name="Zhou Y."/>
            <person name="Sheng Y."/>
            <person name="Liu T."/>
            <person name="Pan Y."/>
            <person name="Xia L."/>
            <person name="Li J."/>
            <person name="Zhao F."/>
            <person name="Cao W."/>
        </authorList>
    </citation>
    <scope>NUCLEOTIDE SEQUENCE</scope>
    <source>
        <strain evidence="2">Rmic-2018</strain>
        <tissue evidence="2">Larvae</tissue>
    </source>
</reference>
<comment type="caution">
    <text evidence="2">The sequence shown here is derived from an EMBL/GenBank/DDBJ whole genome shotgun (WGS) entry which is preliminary data.</text>
</comment>
<organism evidence="2 3">
    <name type="scientific">Rhipicephalus microplus</name>
    <name type="common">Cattle tick</name>
    <name type="synonym">Boophilus microplus</name>
    <dbReference type="NCBI Taxonomy" id="6941"/>
    <lineage>
        <taxon>Eukaryota</taxon>
        <taxon>Metazoa</taxon>
        <taxon>Ecdysozoa</taxon>
        <taxon>Arthropoda</taxon>
        <taxon>Chelicerata</taxon>
        <taxon>Arachnida</taxon>
        <taxon>Acari</taxon>
        <taxon>Parasitiformes</taxon>
        <taxon>Ixodida</taxon>
        <taxon>Ixodoidea</taxon>
        <taxon>Ixodidae</taxon>
        <taxon>Rhipicephalinae</taxon>
        <taxon>Rhipicephalus</taxon>
        <taxon>Boophilus</taxon>
    </lineage>
</organism>
<gene>
    <name evidence="2" type="ORF">HPB51_005690</name>
</gene>
<dbReference type="Proteomes" id="UP000821866">
    <property type="component" value="Chromosome 1"/>
</dbReference>
<keyword evidence="1" id="KW-0732">Signal</keyword>
<dbReference type="AlphaFoldDB" id="A0A9J6EZD8"/>
<feature type="signal peptide" evidence="1">
    <location>
        <begin position="1"/>
        <end position="22"/>
    </location>
</feature>
<reference evidence="2" key="1">
    <citation type="journal article" date="2020" name="Cell">
        <title>Large-Scale Comparative Analyses of Tick Genomes Elucidate Their Genetic Diversity and Vector Capacities.</title>
        <authorList>
            <consortium name="Tick Genome and Microbiome Consortium (TIGMIC)"/>
            <person name="Jia N."/>
            <person name="Wang J."/>
            <person name="Shi W."/>
            <person name="Du L."/>
            <person name="Sun Y."/>
            <person name="Zhan W."/>
            <person name="Jiang J.F."/>
            <person name="Wang Q."/>
            <person name="Zhang B."/>
            <person name="Ji P."/>
            <person name="Bell-Sakyi L."/>
            <person name="Cui X.M."/>
            <person name="Yuan T.T."/>
            <person name="Jiang B.G."/>
            <person name="Yang W.F."/>
            <person name="Lam T.T."/>
            <person name="Chang Q.C."/>
            <person name="Ding S.J."/>
            <person name="Wang X.J."/>
            <person name="Zhu J.G."/>
            <person name="Ruan X.D."/>
            <person name="Zhao L."/>
            <person name="Wei J.T."/>
            <person name="Ye R.Z."/>
            <person name="Que T.C."/>
            <person name="Du C.H."/>
            <person name="Zhou Y.H."/>
            <person name="Cheng J.X."/>
            <person name="Dai P.F."/>
            <person name="Guo W.B."/>
            <person name="Han X.H."/>
            <person name="Huang E.J."/>
            <person name="Li L.F."/>
            <person name="Wei W."/>
            <person name="Gao Y.C."/>
            <person name="Liu J.Z."/>
            <person name="Shao H.Z."/>
            <person name="Wang X."/>
            <person name="Wang C.C."/>
            <person name="Yang T.C."/>
            <person name="Huo Q.B."/>
            <person name="Li W."/>
            <person name="Chen H.Y."/>
            <person name="Chen S.E."/>
            <person name="Zhou L.G."/>
            <person name="Ni X.B."/>
            <person name="Tian J.H."/>
            <person name="Sheng Y."/>
            <person name="Liu T."/>
            <person name="Pan Y.S."/>
            <person name="Xia L.Y."/>
            <person name="Li J."/>
            <person name="Zhao F."/>
            <person name="Cao W.C."/>
        </authorList>
    </citation>
    <scope>NUCLEOTIDE SEQUENCE</scope>
    <source>
        <strain evidence="2">Rmic-2018</strain>
    </source>
</reference>
<evidence type="ECO:0000313" key="3">
    <source>
        <dbReference type="Proteomes" id="UP000821866"/>
    </source>
</evidence>
<accession>A0A9J6EZD8</accession>